<reference evidence="3" key="1">
    <citation type="submission" date="2017-02" db="UniProtKB">
        <authorList>
            <consortium name="WormBaseParasite"/>
        </authorList>
    </citation>
    <scope>IDENTIFICATION</scope>
</reference>
<dbReference type="Proteomes" id="UP000271162">
    <property type="component" value="Unassembled WGS sequence"/>
</dbReference>
<evidence type="ECO:0000313" key="3">
    <source>
        <dbReference type="WBParaSite" id="NBR_0001417501-mRNA-1"/>
    </source>
</evidence>
<evidence type="ECO:0000313" key="1">
    <source>
        <dbReference type="EMBL" id="VDL77765.1"/>
    </source>
</evidence>
<dbReference type="AlphaFoldDB" id="A0A0N4YCB5"/>
<name>A0A0N4YCB5_NIPBR</name>
<gene>
    <name evidence="1" type="ORF">NBR_LOCUS14176</name>
</gene>
<keyword evidence="2" id="KW-1185">Reference proteome</keyword>
<protein>
    <submittedName>
        <fullName evidence="3">TCF7</fullName>
    </submittedName>
</protein>
<sequence>MLAVLERSIDPPSPQWHLSRCVCLLVLCHPTDGLLAEPTMDLYNVLLHHNTQTGSDPTELLESSGYAAPAPHYVTEFGMEYPLSSHINNNT</sequence>
<organism evidence="3">
    <name type="scientific">Nippostrongylus brasiliensis</name>
    <name type="common">Rat hookworm</name>
    <dbReference type="NCBI Taxonomy" id="27835"/>
    <lineage>
        <taxon>Eukaryota</taxon>
        <taxon>Metazoa</taxon>
        <taxon>Ecdysozoa</taxon>
        <taxon>Nematoda</taxon>
        <taxon>Chromadorea</taxon>
        <taxon>Rhabditida</taxon>
        <taxon>Rhabditina</taxon>
        <taxon>Rhabditomorpha</taxon>
        <taxon>Strongyloidea</taxon>
        <taxon>Heligmosomidae</taxon>
        <taxon>Nippostrongylus</taxon>
    </lineage>
</organism>
<dbReference type="WBParaSite" id="NBR_0001417501-mRNA-1">
    <property type="protein sequence ID" value="NBR_0001417501-mRNA-1"/>
    <property type="gene ID" value="NBR_0001417501"/>
</dbReference>
<dbReference type="EMBL" id="UYSL01021266">
    <property type="protein sequence ID" value="VDL77765.1"/>
    <property type="molecule type" value="Genomic_DNA"/>
</dbReference>
<accession>A0A0N4YCB5</accession>
<reference evidence="1 2" key="2">
    <citation type="submission" date="2018-11" db="EMBL/GenBank/DDBJ databases">
        <authorList>
            <consortium name="Pathogen Informatics"/>
        </authorList>
    </citation>
    <scope>NUCLEOTIDE SEQUENCE [LARGE SCALE GENOMIC DNA]</scope>
</reference>
<evidence type="ECO:0000313" key="2">
    <source>
        <dbReference type="Proteomes" id="UP000271162"/>
    </source>
</evidence>
<proteinExistence type="predicted"/>